<keyword evidence="6" id="KW-1185">Reference proteome</keyword>
<feature type="non-terminal residue" evidence="5">
    <location>
        <position position="111"/>
    </location>
</feature>
<dbReference type="PANTHER" id="PTHR43150">
    <property type="entry name" value="HYPERKINETIC, ISOFORM M"/>
    <property type="match status" value="1"/>
</dbReference>
<dbReference type="GO" id="GO:0016491">
    <property type="term" value="F:oxidoreductase activity"/>
    <property type="evidence" value="ECO:0007669"/>
    <property type="project" value="UniProtKB-KW"/>
</dbReference>
<accession>A0A9P6BWZ6</accession>
<comment type="caution">
    <text evidence="5">The sequence shown here is derived from an EMBL/GenBank/DDBJ whole genome shotgun (WGS) entry which is preliminary data.</text>
</comment>
<dbReference type="Pfam" id="PF00248">
    <property type="entry name" value="Aldo_ket_red"/>
    <property type="match status" value="1"/>
</dbReference>
<feature type="domain" description="NADP-dependent oxidoreductase" evidence="4">
    <location>
        <begin position="30"/>
        <end position="110"/>
    </location>
</feature>
<evidence type="ECO:0000313" key="5">
    <source>
        <dbReference type="EMBL" id="KAF9440935.1"/>
    </source>
</evidence>
<dbReference type="SUPFAM" id="SSF51430">
    <property type="entry name" value="NAD(P)-linked oxidoreductase"/>
    <property type="match status" value="1"/>
</dbReference>
<evidence type="ECO:0000259" key="4">
    <source>
        <dbReference type="Pfam" id="PF00248"/>
    </source>
</evidence>
<evidence type="ECO:0000256" key="3">
    <source>
        <dbReference type="ARBA" id="ARBA00023002"/>
    </source>
</evidence>
<dbReference type="EMBL" id="MU152163">
    <property type="protein sequence ID" value="KAF9440935.1"/>
    <property type="molecule type" value="Genomic_DNA"/>
</dbReference>
<evidence type="ECO:0000256" key="1">
    <source>
        <dbReference type="ARBA" id="ARBA00006515"/>
    </source>
</evidence>
<dbReference type="OrthoDB" id="1720422at2759"/>
<evidence type="ECO:0000256" key="2">
    <source>
        <dbReference type="ARBA" id="ARBA00022857"/>
    </source>
</evidence>
<dbReference type="InterPro" id="IPR005399">
    <property type="entry name" value="K_chnl_volt-dep_bsu_KCNAB-rel"/>
</dbReference>
<dbReference type="InterPro" id="IPR023210">
    <property type="entry name" value="NADP_OxRdtase_dom"/>
</dbReference>
<comment type="similarity">
    <text evidence="1">Belongs to the shaker potassium channel beta subunit family.</text>
</comment>
<sequence length="111" mass="12165">MAVVQREFDPKDMPFRRLGPSGLRVPVFSLGGWLTLGGSVIGDPVKDIILTAFENGINMIDTAEGYASGKSEQEIGRVIKDLGLRRTDLVITTKLYFGTRKGHNDTGLSRK</sequence>
<reference evidence="5" key="1">
    <citation type="submission" date="2020-11" db="EMBL/GenBank/DDBJ databases">
        <authorList>
            <consortium name="DOE Joint Genome Institute"/>
            <person name="Ahrendt S."/>
            <person name="Riley R."/>
            <person name="Andreopoulos W."/>
            <person name="Labutti K."/>
            <person name="Pangilinan J."/>
            <person name="Ruiz-Duenas F.J."/>
            <person name="Barrasa J.M."/>
            <person name="Sanchez-Garcia M."/>
            <person name="Camarero S."/>
            <person name="Miyauchi S."/>
            <person name="Serrano A."/>
            <person name="Linde D."/>
            <person name="Babiker R."/>
            <person name="Drula E."/>
            <person name="Ayuso-Fernandez I."/>
            <person name="Pacheco R."/>
            <person name="Padilla G."/>
            <person name="Ferreira P."/>
            <person name="Barriuso J."/>
            <person name="Kellner H."/>
            <person name="Castanera R."/>
            <person name="Alfaro M."/>
            <person name="Ramirez L."/>
            <person name="Pisabarro A.G."/>
            <person name="Kuo A."/>
            <person name="Tritt A."/>
            <person name="Lipzen A."/>
            <person name="He G."/>
            <person name="Yan M."/>
            <person name="Ng V."/>
            <person name="Cullen D."/>
            <person name="Martin F."/>
            <person name="Rosso M.-N."/>
            <person name="Henrissat B."/>
            <person name="Hibbett D."/>
            <person name="Martinez A.T."/>
            <person name="Grigoriev I.V."/>
        </authorList>
    </citation>
    <scope>NUCLEOTIDE SEQUENCE</scope>
    <source>
        <strain evidence="5">MF-IS2</strain>
    </source>
</reference>
<dbReference type="Gene3D" id="3.20.20.100">
    <property type="entry name" value="NADP-dependent oxidoreductase domain"/>
    <property type="match status" value="1"/>
</dbReference>
<name>A0A9P6BWZ6_9AGAR</name>
<protein>
    <submittedName>
        <fullName evidence="5">Aldo/keto reductase</fullName>
    </submittedName>
</protein>
<dbReference type="Proteomes" id="UP000807342">
    <property type="component" value="Unassembled WGS sequence"/>
</dbReference>
<gene>
    <name evidence="5" type="ORF">P691DRAFT_779958</name>
</gene>
<keyword evidence="2" id="KW-0521">NADP</keyword>
<dbReference type="InterPro" id="IPR036812">
    <property type="entry name" value="NAD(P)_OxRdtase_dom_sf"/>
</dbReference>
<proteinExistence type="inferred from homology"/>
<dbReference type="AlphaFoldDB" id="A0A9P6BWZ6"/>
<keyword evidence="3" id="KW-0560">Oxidoreductase</keyword>
<dbReference type="PANTHER" id="PTHR43150:SF2">
    <property type="entry name" value="HYPERKINETIC, ISOFORM M"/>
    <property type="match status" value="1"/>
</dbReference>
<evidence type="ECO:0000313" key="6">
    <source>
        <dbReference type="Proteomes" id="UP000807342"/>
    </source>
</evidence>
<organism evidence="5 6">
    <name type="scientific">Macrolepiota fuliginosa MF-IS2</name>
    <dbReference type="NCBI Taxonomy" id="1400762"/>
    <lineage>
        <taxon>Eukaryota</taxon>
        <taxon>Fungi</taxon>
        <taxon>Dikarya</taxon>
        <taxon>Basidiomycota</taxon>
        <taxon>Agaricomycotina</taxon>
        <taxon>Agaricomycetes</taxon>
        <taxon>Agaricomycetidae</taxon>
        <taxon>Agaricales</taxon>
        <taxon>Agaricineae</taxon>
        <taxon>Agaricaceae</taxon>
        <taxon>Macrolepiota</taxon>
    </lineage>
</organism>